<dbReference type="Proteomes" id="UP001234297">
    <property type="component" value="Chromosome 1"/>
</dbReference>
<proteinExistence type="predicted"/>
<accession>A0ACC2MXM2</accession>
<protein>
    <submittedName>
        <fullName evidence="1">Uncharacterized protein</fullName>
    </submittedName>
</protein>
<keyword evidence="2" id="KW-1185">Reference proteome</keyword>
<dbReference type="EMBL" id="CM056809">
    <property type="protein sequence ID" value="KAJ8650424.1"/>
    <property type="molecule type" value="Genomic_DNA"/>
</dbReference>
<gene>
    <name evidence="1" type="ORF">MRB53_003447</name>
</gene>
<organism evidence="1 2">
    <name type="scientific">Persea americana</name>
    <name type="common">Avocado</name>
    <dbReference type="NCBI Taxonomy" id="3435"/>
    <lineage>
        <taxon>Eukaryota</taxon>
        <taxon>Viridiplantae</taxon>
        <taxon>Streptophyta</taxon>
        <taxon>Embryophyta</taxon>
        <taxon>Tracheophyta</taxon>
        <taxon>Spermatophyta</taxon>
        <taxon>Magnoliopsida</taxon>
        <taxon>Magnoliidae</taxon>
        <taxon>Laurales</taxon>
        <taxon>Lauraceae</taxon>
        <taxon>Persea</taxon>
    </lineage>
</organism>
<name>A0ACC2MXM2_PERAE</name>
<comment type="caution">
    <text evidence="1">The sequence shown here is derived from an EMBL/GenBank/DDBJ whole genome shotgun (WGS) entry which is preliminary data.</text>
</comment>
<reference evidence="1 2" key="1">
    <citation type="journal article" date="2022" name="Hortic Res">
        <title>A haplotype resolved chromosomal level avocado genome allows analysis of novel avocado genes.</title>
        <authorList>
            <person name="Nath O."/>
            <person name="Fletcher S.J."/>
            <person name="Hayward A."/>
            <person name="Shaw L.M."/>
            <person name="Masouleh A.K."/>
            <person name="Furtado A."/>
            <person name="Henry R.J."/>
            <person name="Mitter N."/>
        </authorList>
    </citation>
    <scope>NUCLEOTIDE SEQUENCE [LARGE SCALE GENOMIC DNA]</scope>
    <source>
        <strain evidence="2">cv. Hass</strain>
    </source>
</reference>
<evidence type="ECO:0000313" key="1">
    <source>
        <dbReference type="EMBL" id="KAJ8650424.1"/>
    </source>
</evidence>
<sequence>MVESMSNLGEASALAHLLADAGIQFKVLQLSFKANDSNGGSDQHIQNSWSMEWKLAKLKVSGRHQGSHEVGRSCYPRPSPRDANLIPMPVVLKQNGP</sequence>
<evidence type="ECO:0000313" key="2">
    <source>
        <dbReference type="Proteomes" id="UP001234297"/>
    </source>
</evidence>